<gene>
    <name evidence="2" type="ORF">CFBP5507_26170</name>
</gene>
<name>A0A4Z1QRT3_9HYPH</name>
<sequence>MKGLDWLASHIEELGFKVSEIERRERNRRRKGKIAEISDDKSKYRVELSQQDGKPYLTPWIKARTLAAGGVKIDVLYSVGEQVDVVSESGELSDAQIDFSTYSDDNARENSDTPLHIKIGSTVIEATDGLAKVTADKVIVQSDNVQLGGDGGKQVARIGDLVHVMSGSSSGKWPIVEGSGKVFAID</sequence>
<dbReference type="EMBL" id="CP109971">
    <property type="protein sequence ID" value="UYZ11198.1"/>
    <property type="molecule type" value="Genomic_DNA"/>
</dbReference>
<keyword evidence="2" id="KW-0614">Plasmid</keyword>
<dbReference type="KEGG" id="asal:CFBP5507_26170"/>
<accession>A0A4Z1QRT3</accession>
<dbReference type="AlphaFoldDB" id="A0A4Z1QRT3"/>
<dbReference type="Gene3D" id="2.40.50.230">
    <property type="entry name" value="Gp5 N-terminal domain"/>
    <property type="match status" value="1"/>
</dbReference>
<dbReference type="Proteomes" id="UP000298735">
    <property type="component" value="Plasmid pAtCFBP5507b"/>
</dbReference>
<dbReference type="RefSeq" id="WP_137409499.1">
    <property type="nucleotide sequence ID" value="NZ_CP109971.1"/>
</dbReference>
<geneLocation type="plasmid" evidence="2 3">
    <name>pAtCFBP5507b</name>
</geneLocation>
<proteinExistence type="predicted"/>
<dbReference type="InterPro" id="IPR037026">
    <property type="entry name" value="Vgr_OB-fold_dom_sf"/>
</dbReference>
<dbReference type="OrthoDB" id="7836531at2"/>
<feature type="domain" description="Gp5/Type VI secretion system Vgr protein OB-fold" evidence="1">
    <location>
        <begin position="30"/>
        <end position="97"/>
    </location>
</feature>
<organism evidence="2 3">
    <name type="scientific">Agrobacterium salinitolerans</name>
    <dbReference type="NCBI Taxonomy" id="1183413"/>
    <lineage>
        <taxon>Bacteria</taxon>
        <taxon>Pseudomonadati</taxon>
        <taxon>Pseudomonadota</taxon>
        <taxon>Alphaproteobacteria</taxon>
        <taxon>Hyphomicrobiales</taxon>
        <taxon>Rhizobiaceae</taxon>
        <taxon>Rhizobium/Agrobacterium group</taxon>
        <taxon>Agrobacterium</taxon>
    </lineage>
</organism>
<dbReference type="Pfam" id="PF04717">
    <property type="entry name" value="Phage_base_V"/>
    <property type="match status" value="1"/>
</dbReference>
<evidence type="ECO:0000313" key="2">
    <source>
        <dbReference type="EMBL" id="UYZ11198.1"/>
    </source>
</evidence>
<evidence type="ECO:0000313" key="3">
    <source>
        <dbReference type="Proteomes" id="UP000298735"/>
    </source>
</evidence>
<dbReference type="InterPro" id="IPR006531">
    <property type="entry name" value="Gp5/Vgr_OB"/>
</dbReference>
<evidence type="ECO:0000259" key="1">
    <source>
        <dbReference type="Pfam" id="PF04717"/>
    </source>
</evidence>
<protein>
    <submittedName>
        <fullName evidence="2">Phage baseplate assembly protein V</fullName>
    </submittedName>
</protein>
<reference evidence="2" key="1">
    <citation type="submission" date="2022-10" db="EMBL/GenBank/DDBJ databases">
        <title>Complete genome sequence of Agrobacterium salinitolerans CFBP5507.</title>
        <authorList>
            <person name="Tchabashvili S."/>
            <person name="Yen H.-C."/>
            <person name="Haryono M."/>
            <person name="Lin Y.-C."/>
            <person name="Lai E.-M."/>
            <person name="Kuo C.-H."/>
        </authorList>
    </citation>
    <scope>NUCLEOTIDE SEQUENCE</scope>
    <source>
        <strain evidence="2">CFBP5507</strain>
        <plasmid evidence="2">pAtCFBP5507b</plasmid>
    </source>
</reference>